<dbReference type="PROSITE" id="PS00099">
    <property type="entry name" value="THIOLASE_3"/>
    <property type="match status" value="1"/>
</dbReference>
<evidence type="ECO:0000259" key="5">
    <source>
        <dbReference type="Pfam" id="PF00108"/>
    </source>
</evidence>
<name>A0A0N8VKV4_9ARCH</name>
<dbReference type="GeneID" id="84221587"/>
<dbReference type="AlphaFoldDB" id="A0A0N8VKV4"/>
<gene>
    <name evidence="8" type="ORF">AOG54_00665</name>
    <name evidence="7" type="ORF">SE19_07395</name>
</gene>
<feature type="domain" description="Thiolase C-terminal" evidence="6">
    <location>
        <begin position="269"/>
        <end position="390"/>
    </location>
</feature>
<evidence type="ECO:0000256" key="2">
    <source>
        <dbReference type="ARBA" id="ARBA00022679"/>
    </source>
</evidence>
<evidence type="ECO:0000259" key="6">
    <source>
        <dbReference type="Pfam" id="PF02803"/>
    </source>
</evidence>
<dbReference type="EC" id="2.3.1.9" evidence="8"/>
<dbReference type="PROSITE" id="PS00737">
    <property type="entry name" value="THIOLASE_2"/>
    <property type="match status" value="1"/>
</dbReference>
<reference evidence="8 9" key="2">
    <citation type="submission" date="2015-09" db="EMBL/GenBank/DDBJ databases">
        <title>Heavy metals and arsenic resistance mechanisms in polyextremophilic archaea of the family Ferroplasmaceae.</title>
        <authorList>
            <person name="Bulaev A.G."/>
            <person name="Kanygina A.V."/>
        </authorList>
    </citation>
    <scope>NUCLEOTIDE SEQUENCE [LARGE SCALE GENOMIC DNA]</scope>
    <source>
        <strain evidence="8 9">VT</strain>
    </source>
</reference>
<feature type="domain" description="Thiolase N-terminal" evidence="5">
    <location>
        <begin position="24"/>
        <end position="259"/>
    </location>
</feature>
<evidence type="ECO:0000256" key="1">
    <source>
        <dbReference type="ARBA" id="ARBA00010982"/>
    </source>
</evidence>
<dbReference type="SUPFAM" id="SSF53901">
    <property type="entry name" value="Thiolase-like"/>
    <property type="match status" value="2"/>
</dbReference>
<dbReference type="NCBIfam" id="NF005033">
    <property type="entry name" value="PRK06445.1"/>
    <property type="match status" value="1"/>
</dbReference>
<dbReference type="Gene3D" id="3.40.47.10">
    <property type="match status" value="1"/>
</dbReference>
<evidence type="ECO:0000256" key="4">
    <source>
        <dbReference type="ARBA" id="ARBA00023315"/>
    </source>
</evidence>
<dbReference type="NCBIfam" id="TIGR01930">
    <property type="entry name" value="AcCoA-C-Actrans"/>
    <property type="match status" value="1"/>
</dbReference>
<dbReference type="Pfam" id="PF00108">
    <property type="entry name" value="Thiolase_N"/>
    <property type="match status" value="1"/>
</dbReference>
<sequence>MEDAYIVYFKRVPFSRARPNDPEKDAYNDLRMDKLLSELINLSLEETKINPEEIGDVITGCAFQAGENWTYGGRHPVLLSNLPYTVPAMSMDRACSSSLNAAGIGAMEVMLGKSDIVLAGGMEHMTHVPLGINNPYIKPNMELMVNPKYAKYNMNVSYNMGLTAEKLASIKHIDRDEMDEYSYNSHLRAEKAYKDGFFKDEIMPVEVNGQVYEKDLGIRPDASLEQIKSLRPAFKEDGIITAGNSSTLNDGASLLMIMSGKKVKEYGFKPLARIVDFASAGVDPTIMGEGPVPATEKVLKRNKLKPDDIDYWEINEAFAVVVLNAVKAFNLDLARVNIHGGGISIGHPLGATGARIAGTLARTLNDKKKDLGIATLCVGGGQGYSMLLERV</sequence>
<dbReference type="PANTHER" id="PTHR18919">
    <property type="entry name" value="ACETYL-COA C-ACYLTRANSFERASE"/>
    <property type="match status" value="1"/>
</dbReference>
<organism evidence="8 9">
    <name type="scientific">Acidiplasma aeolicum</name>
    <dbReference type="NCBI Taxonomy" id="507754"/>
    <lineage>
        <taxon>Archaea</taxon>
        <taxon>Methanobacteriati</taxon>
        <taxon>Thermoplasmatota</taxon>
        <taxon>Thermoplasmata</taxon>
        <taxon>Thermoplasmatales</taxon>
        <taxon>Ferroplasmaceae</taxon>
        <taxon>Acidiplasma</taxon>
    </lineage>
</organism>
<dbReference type="PANTHER" id="PTHR18919:SF140">
    <property type="entry name" value="ACETYL-COA C-ACETYLTRANSFERASE (ACETOACETYL-COA THIOLASE) (ACAB-5)"/>
    <property type="match status" value="1"/>
</dbReference>
<dbReference type="Proteomes" id="UP000050320">
    <property type="component" value="Unassembled WGS sequence"/>
</dbReference>
<reference evidence="7 10" key="1">
    <citation type="submission" date="2015-09" db="EMBL/GenBank/DDBJ databases">
        <title>Draft genome sequence of Acidiplasma aeolicum DSM 18409.</title>
        <authorList>
            <person name="Hemp J."/>
        </authorList>
    </citation>
    <scope>NUCLEOTIDE SEQUENCE [LARGE SCALE GENOMIC DNA]</scope>
    <source>
        <strain evidence="7 10">V</strain>
    </source>
</reference>
<evidence type="ECO:0000313" key="9">
    <source>
        <dbReference type="Proteomes" id="UP000050320"/>
    </source>
</evidence>
<dbReference type="PATRIC" id="fig|507754.4.peg.313"/>
<dbReference type="Pfam" id="PF02803">
    <property type="entry name" value="Thiolase_C"/>
    <property type="match status" value="1"/>
</dbReference>
<dbReference type="InterPro" id="IPR020613">
    <property type="entry name" value="Thiolase_CS"/>
</dbReference>
<evidence type="ECO:0000313" key="10">
    <source>
        <dbReference type="Proteomes" id="UP000050515"/>
    </source>
</evidence>
<dbReference type="Proteomes" id="UP000050515">
    <property type="component" value="Unassembled WGS sequence"/>
</dbReference>
<keyword evidence="9" id="KW-1185">Reference proteome</keyword>
<dbReference type="CDD" id="cd00751">
    <property type="entry name" value="thiolase"/>
    <property type="match status" value="1"/>
</dbReference>
<dbReference type="OrthoDB" id="25212at2157"/>
<dbReference type="EMBL" id="LKBG01000220">
    <property type="protein sequence ID" value="KQB34772.1"/>
    <property type="molecule type" value="Genomic_DNA"/>
</dbReference>
<keyword evidence="4 8" id="KW-0012">Acyltransferase</keyword>
<accession>A0A0N8VKV4</accession>
<evidence type="ECO:0000256" key="3">
    <source>
        <dbReference type="ARBA" id="ARBA00023229"/>
    </source>
</evidence>
<dbReference type="InterPro" id="IPR002155">
    <property type="entry name" value="Thiolase"/>
</dbReference>
<dbReference type="InterPro" id="IPR020617">
    <property type="entry name" value="Thiolase_C"/>
</dbReference>
<dbReference type="EMBL" id="LJCQ01000327">
    <property type="protein sequence ID" value="KPV46008.1"/>
    <property type="molecule type" value="Genomic_DNA"/>
</dbReference>
<dbReference type="PIRSF" id="PIRSF000429">
    <property type="entry name" value="Ac-CoA_Ac_transf"/>
    <property type="match status" value="1"/>
</dbReference>
<protein>
    <submittedName>
        <fullName evidence="8">Acetyl-CoA acetyltransferase</fullName>
        <ecNumber evidence="8">2.3.1.9</ecNumber>
    </submittedName>
</protein>
<evidence type="ECO:0000313" key="7">
    <source>
        <dbReference type="EMBL" id="KPV46008.1"/>
    </source>
</evidence>
<comment type="caution">
    <text evidence="8">The sequence shown here is derived from an EMBL/GenBank/DDBJ whole genome shotgun (WGS) entry which is preliminary data.</text>
</comment>
<dbReference type="InterPro" id="IPR020616">
    <property type="entry name" value="Thiolase_N"/>
</dbReference>
<dbReference type="GO" id="GO:0003985">
    <property type="term" value="F:acetyl-CoA C-acetyltransferase activity"/>
    <property type="evidence" value="ECO:0007669"/>
    <property type="project" value="UniProtKB-EC"/>
</dbReference>
<keyword evidence="2 8" id="KW-0808">Transferase</keyword>
<dbReference type="GO" id="GO:0008299">
    <property type="term" value="P:isoprenoid biosynthetic process"/>
    <property type="evidence" value="ECO:0007669"/>
    <property type="project" value="UniProtKB-KW"/>
</dbReference>
<dbReference type="RefSeq" id="WP_048100970.1">
    <property type="nucleotide sequence ID" value="NZ_JBBYJF010000008.1"/>
</dbReference>
<comment type="similarity">
    <text evidence="1">Belongs to the thiolase-like superfamily. Thiolase family.</text>
</comment>
<evidence type="ECO:0000313" key="8">
    <source>
        <dbReference type="EMBL" id="KQB34772.1"/>
    </source>
</evidence>
<proteinExistence type="inferred from homology"/>
<dbReference type="InterPro" id="IPR020610">
    <property type="entry name" value="Thiolase_AS"/>
</dbReference>
<dbReference type="InterPro" id="IPR016039">
    <property type="entry name" value="Thiolase-like"/>
</dbReference>
<keyword evidence="3" id="KW-0414">Isoprene biosynthesis</keyword>